<feature type="domain" description="Mannosyl-glycoprotein endo-beta-N-acetylglucosamidase-like" evidence="3">
    <location>
        <begin position="19"/>
        <end position="157"/>
    </location>
</feature>
<keyword evidence="2" id="KW-0732">Signal</keyword>
<accession>A0A916X8Y1</accession>
<comment type="caution">
    <text evidence="4">The sequence shown here is derived from an EMBL/GenBank/DDBJ whole genome shotgun (WGS) entry which is preliminary data.</text>
</comment>
<feature type="signal peptide" evidence="2">
    <location>
        <begin position="1"/>
        <end position="21"/>
    </location>
</feature>
<dbReference type="Pfam" id="PF01832">
    <property type="entry name" value="Glucosaminidase"/>
    <property type="match status" value="1"/>
</dbReference>
<keyword evidence="5" id="KW-1185">Reference proteome</keyword>
<dbReference type="Proteomes" id="UP000651668">
    <property type="component" value="Unassembled WGS sequence"/>
</dbReference>
<dbReference type="EMBL" id="BMIL01000002">
    <property type="protein sequence ID" value="GGC55557.1"/>
    <property type="molecule type" value="Genomic_DNA"/>
</dbReference>
<evidence type="ECO:0000256" key="2">
    <source>
        <dbReference type="SAM" id="SignalP"/>
    </source>
</evidence>
<evidence type="ECO:0000256" key="1">
    <source>
        <dbReference type="ARBA" id="ARBA00022801"/>
    </source>
</evidence>
<reference evidence="4" key="1">
    <citation type="journal article" date="2014" name="Int. J. Syst. Evol. Microbiol.">
        <title>Complete genome sequence of Corynebacterium casei LMG S-19264T (=DSM 44701T), isolated from a smear-ripened cheese.</title>
        <authorList>
            <consortium name="US DOE Joint Genome Institute (JGI-PGF)"/>
            <person name="Walter F."/>
            <person name="Albersmeier A."/>
            <person name="Kalinowski J."/>
            <person name="Ruckert C."/>
        </authorList>
    </citation>
    <scope>NUCLEOTIDE SEQUENCE</scope>
    <source>
        <strain evidence="4">CGMCC 1.15343</strain>
    </source>
</reference>
<protein>
    <recommendedName>
        <fullName evidence="3">Mannosyl-glycoprotein endo-beta-N-acetylglucosamidase-like domain-containing protein</fullName>
    </recommendedName>
</protein>
<evidence type="ECO:0000259" key="3">
    <source>
        <dbReference type="SMART" id="SM00047"/>
    </source>
</evidence>
<dbReference type="PANTHER" id="PTHR33308">
    <property type="entry name" value="PEPTIDOGLYCAN HYDROLASE FLGJ"/>
    <property type="match status" value="1"/>
</dbReference>
<keyword evidence="1" id="KW-0378">Hydrolase</keyword>
<sequence>MVKKFLFVLLSVGLLHFGASAQTTRNYIEENLPLAQRLMRENNIPASIILGIAIHESAAGTSKIARYLNNHFGVKGQNDSKQIRSSYKGYNSVEDSYHHFIDFLQSRTTFSNLFAKYGGSDYASWAKGIQRGGYAHSKLWSSQVIALIKKYELFKYDNDPNAAMRMLGPVAPITKKLKPTPVSKVKLINEK</sequence>
<organism evidence="4 5">
    <name type="scientific">Pedobacter quisquiliarum</name>
    <dbReference type="NCBI Taxonomy" id="1834438"/>
    <lineage>
        <taxon>Bacteria</taxon>
        <taxon>Pseudomonadati</taxon>
        <taxon>Bacteroidota</taxon>
        <taxon>Sphingobacteriia</taxon>
        <taxon>Sphingobacteriales</taxon>
        <taxon>Sphingobacteriaceae</taxon>
        <taxon>Pedobacter</taxon>
    </lineage>
</organism>
<feature type="chain" id="PRO_5037748129" description="Mannosyl-glycoprotein endo-beta-N-acetylglucosamidase-like domain-containing protein" evidence="2">
    <location>
        <begin position="22"/>
        <end position="191"/>
    </location>
</feature>
<dbReference type="GO" id="GO:0004040">
    <property type="term" value="F:amidase activity"/>
    <property type="evidence" value="ECO:0007669"/>
    <property type="project" value="InterPro"/>
</dbReference>
<dbReference type="Gene3D" id="1.10.530.10">
    <property type="match status" value="1"/>
</dbReference>
<name>A0A916X8Y1_9SPHI</name>
<gene>
    <name evidence="4" type="ORF">GCM10011387_06470</name>
</gene>
<proteinExistence type="predicted"/>
<dbReference type="AlphaFoldDB" id="A0A916X8Y1"/>
<dbReference type="InterPro" id="IPR051056">
    <property type="entry name" value="Glycosyl_Hydrolase_73"/>
</dbReference>
<dbReference type="InterPro" id="IPR002901">
    <property type="entry name" value="MGlyc_endo_b_GlcNAc-like_dom"/>
</dbReference>
<dbReference type="SMART" id="SM00047">
    <property type="entry name" value="LYZ2"/>
    <property type="match status" value="1"/>
</dbReference>
<reference evidence="4" key="2">
    <citation type="submission" date="2020-09" db="EMBL/GenBank/DDBJ databases">
        <authorList>
            <person name="Sun Q."/>
            <person name="Zhou Y."/>
        </authorList>
    </citation>
    <scope>NUCLEOTIDE SEQUENCE</scope>
    <source>
        <strain evidence="4">CGMCC 1.15343</strain>
    </source>
</reference>
<dbReference type="RefSeq" id="WP_188625402.1">
    <property type="nucleotide sequence ID" value="NZ_BMIL01000002.1"/>
</dbReference>
<dbReference type="PANTHER" id="PTHR33308:SF9">
    <property type="entry name" value="PEPTIDOGLYCAN HYDROLASE FLGJ"/>
    <property type="match status" value="1"/>
</dbReference>
<evidence type="ECO:0000313" key="5">
    <source>
        <dbReference type="Proteomes" id="UP000651668"/>
    </source>
</evidence>
<evidence type="ECO:0000313" key="4">
    <source>
        <dbReference type="EMBL" id="GGC55557.1"/>
    </source>
</evidence>